<evidence type="ECO:0000256" key="7">
    <source>
        <dbReference type="SAM" id="Phobius"/>
    </source>
</evidence>
<organism evidence="9 10">
    <name type="scientific">Cohnella phaseoli</name>
    <dbReference type="NCBI Taxonomy" id="456490"/>
    <lineage>
        <taxon>Bacteria</taxon>
        <taxon>Bacillati</taxon>
        <taxon>Bacillota</taxon>
        <taxon>Bacilli</taxon>
        <taxon>Bacillales</taxon>
        <taxon>Paenibacillaceae</taxon>
        <taxon>Cohnella</taxon>
    </lineage>
</organism>
<dbReference type="GO" id="GO:0000155">
    <property type="term" value="F:phosphorelay sensor kinase activity"/>
    <property type="evidence" value="ECO:0007669"/>
    <property type="project" value="InterPro"/>
</dbReference>
<feature type="domain" description="HAMP" evidence="8">
    <location>
        <begin position="305"/>
        <end position="357"/>
    </location>
</feature>
<sequence length="582" mass="66244">MSLITKMILLISMLMLPVIYLFIHTNRQSIDLVKSQIDFANANRLEHFLKEIEDTLEQFSGYSGIILSDPDFAEFAGGSVPENRYEFAELLQRAERKLRLFSSATRWVNRINLYFPQSRIAVSSDRPPKYDEISLASRLNPEWRLRPVVVNGIAARAFTRYFVNPYSGYADLNNASTVIEIELMEDNVIEKLDSFKSKGINDPFLVASTGEVVLNATSDEETANRLIGAANLTNRSGDVAYSTIKLDGKQIRVYMLRSEILDMTFVDYVPLEDILAPVTQAQRQFILTAALLILLGIAVAIILYFNVQVPIRLLTRGVEKLKDGHFSVRVRSRTGPDFERLVGRFNEMAAQIQHLVEKVYREEIRSKEAVMKQLQSQINPHFLYNSMAYIISMVNMNRLSQAVNMGHELSNYFRYTTRNSEMETTLGKELAFVQTYLSIMEDQLQKISHTIDLPEAMLECRIPRLLIQPLVENAIVHGLEEKLERGHISIIGITDGEWRQLRVEDDGVGLSANALQLLRLRLSLQDPDGGSFGLWNVKWRLHYQFGEGSDMTVSSVESQGFTVQLRWKERPEETAYGNGGPT</sequence>
<dbReference type="Gene3D" id="3.30.565.10">
    <property type="entry name" value="Histidine kinase-like ATPase, C-terminal domain"/>
    <property type="match status" value="1"/>
</dbReference>
<name>A0A3D9JNW1_9BACL</name>
<keyword evidence="4" id="KW-0808">Transferase</keyword>
<evidence type="ECO:0000259" key="8">
    <source>
        <dbReference type="PROSITE" id="PS50885"/>
    </source>
</evidence>
<dbReference type="SUPFAM" id="SSF158472">
    <property type="entry name" value="HAMP domain-like"/>
    <property type="match status" value="1"/>
</dbReference>
<evidence type="ECO:0000256" key="4">
    <source>
        <dbReference type="ARBA" id="ARBA00022679"/>
    </source>
</evidence>
<evidence type="ECO:0000256" key="5">
    <source>
        <dbReference type="ARBA" id="ARBA00022777"/>
    </source>
</evidence>
<comment type="subcellular location">
    <subcellularLocation>
        <location evidence="1">Cell membrane</location>
        <topology evidence="1">Multi-pass membrane protein</topology>
    </subcellularLocation>
</comment>
<dbReference type="AlphaFoldDB" id="A0A3D9JNW1"/>
<gene>
    <name evidence="9" type="ORF">DFP98_11415</name>
</gene>
<comment type="caution">
    <text evidence="9">The sequence shown here is derived from an EMBL/GenBank/DDBJ whole genome shotgun (WGS) entry which is preliminary data.</text>
</comment>
<dbReference type="SUPFAM" id="SSF55874">
    <property type="entry name" value="ATPase domain of HSP90 chaperone/DNA topoisomerase II/histidine kinase"/>
    <property type="match status" value="1"/>
</dbReference>
<dbReference type="InterPro" id="IPR036890">
    <property type="entry name" value="HATPase_C_sf"/>
</dbReference>
<dbReference type="EMBL" id="QRDZ01000014">
    <property type="protein sequence ID" value="RED75660.1"/>
    <property type="molecule type" value="Genomic_DNA"/>
</dbReference>
<accession>A0A3D9JNW1</accession>
<evidence type="ECO:0000313" key="9">
    <source>
        <dbReference type="EMBL" id="RED75660.1"/>
    </source>
</evidence>
<dbReference type="GO" id="GO:0005886">
    <property type="term" value="C:plasma membrane"/>
    <property type="evidence" value="ECO:0007669"/>
    <property type="project" value="UniProtKB-SubCell"/>
</dbReference>
<dbReference type="Pfam" id="PF00672">
    <property type="entry name" value="HAMP"/>
    <property type="match status" value="1"/>
</dbReference>
<dbReference type="InterPro" id="IPR003594">
    <property type="entry name" value="HATPase_dom"/>
</dbReference>
<evidence type="ECO:0000256" key="1">
    <source>
        <dbReference type="ARBA" id="ARBA00004651"/>
    </source>
</evidence>
<reference evidence="9 10" key="1">
    <citation type="submission" date="2018-07" db="EMBL/GenBank/DDBJ databases">
        <title>Genomic Encyclopedia of Type Strains, Phase III (KMG-III): the genomes of soil and plant-associated and newly described type strains.</title>
        <authorList>
            <person name="Whitman W."/>
        </authorList>
    </citation>
    <scope>NUCLEOTIDE SEQUENCE [LARGE SCALE GENOMIC DNA]</scope>
    <source>
        <strain evidence="9 10">CECT 7287</strain>
    </source>
</reference>
<evidence type="ECO:0000256" key="6">
    <source>
        <dbReference type="ARBA" id="ARBA00023136"/>
    </source>
</evidence>
<keyword evidence="7" id="KW-1133">Transmembrane helix</keyword>
<dbReference type="Pfam" id="PF02518">
    <property type="entry name" value="HATPase_c"/>
    <property type="match status" value="1"/>
</dbReference>
<keyword evidence="5 9" id="KW-0418">Kinase</keyword>
<keyword evidence="6 7" id="KW-0472">Membrane</keyword>
<keyword evidence="10" id="KW-1185">Reference proteome</keyword>
<protein>
    <submittedName>
        <fullName evidence="9">Two-component system sensor histidine kinase YesM</fullName>
    </submittedName>
</protein>
<keyword evidence="2" id="KW-1003">Cell membrane</keyword>
<dbReference type="Pfam" id="PF06580">
    <property type="entry name" value="His_kinase"/>
    <property type="match status" value="1"/>
</dbReference>
<dbReference type="Gene3D" id="6.10.340.10">
    <property type="match status" value="1"/>
</dbReference>
<evidence type="ECO:0000256" key="3">
    <source>
        <dbReference type="ARBA" id="ARBA00022553"/>
    </source>
</evidence>
<dbReference type="OrthoDB" id="2521939at2"/>
<dbReference type="SMART" id="SM00304">
    <property type="entry name" value="HAMP"/>
    <property type="match status" value="1"/>
</dbReference>
<dbReference type="PANTHER" id="PTHR34220">
    <property type="entry name" value="SENSOR HISTIDINE KINASE YPDA"/>
    <property type="match status" value="1"/>
</dbReference>
<dbReference type="RefSeq" id="WP_116061980.1">
    <property type="nucleotide sequence ID" value="NZ_QRDZ01000014.1"/>
</dbReference>
<evidence type="ECO:0000256" key="2">
    <source>
        <dbReference type="ARBA" id="ARBA00022475"/>
    </source>
</evidence>
<dbReference type="InterPro" id="IPR050640">
    <property type="entry name" value="Bact_2-comp_sensor_kinase"/>
</dbReference>
<feature type="transmembrane region" description="Helical" evidence="7">
    <location>
        <begin position="285"/>
        <end position="307"/>
    </location>
</feature>
<evidence type="ECO:0000313" key="10">
    <source>
        <dbReference type="Proteomes" id="UP000256977"/>
    </source>
</evidence>
<dbReference type="Proteomes" id="UP000256977">
    <property type="component" value="Unassembled WGS sequence"/>
</dbReference>
<dbReference type="InterPro" id="IPR003660">
    <property type="entry name" value="HAMP_dom"/>
</dbReference>
<dbReference type="InterPro" id="IPR010559">
    <property type="entry name" value="Sig_transdc_His_kin_internal"/>
</dbReference>
<feature type="transmembrane region" description="Helical" evidence="7">
    <location>
        <begin position="7"/>
        <end position="23"/>
    </location>
</feature>
<keyword evidence="3" id="KW-0597">Phosphoprotein</keyword>
<dbReference type="PROSITE" id="PS50885">
    <property type="entry name" value="HAMP"/>
    <property type="match status" value="1"/>
</dbReference>
<keyword evidence="7" id="KW-0812">Transmembrane</keyword>
<proteinExistence type="predicted"/>
<dbReference type="CDD" id="cd06225">
    <property type="entry name" value="HAMP"/>
    <property type="match status" value="1"/>
</dbReference>
<dbReference type="PANTHER" id="PTHR34220:SF7">
    <property type="entry name" value="SENSOR HISTIDINE KINASE YPDA"/>
    <property type="match status" value="1"/>
</dbReference>